<proteinExistence type="predicted"/>
<dbReference type="Gramene" id="OMERI11G10750.1">
    <property type="protein sequence ID" value="OMERI11G10750.1"/>
    <property type="gene ID" value="OMERI11G10750"/>
</dbReference>
<dbReference type="Proteomes" id="UP000008021">
    <property type="component" value="Chromosome 11"/>
</dbReference>
<accession>A0A0E0F5J8</accession>
<protein>
    <submittedName>
        <fullName evidence="2">Uncharacterized protein</fullName>
    </submittedName>
</protein>
<evidence type="ECO:0000256" key="1">
    <source>
        <dbReference type="SAM" id="MobiDB-lite"/>
    </source>
</evidence>
<name>A0A0E0F5J8_9ORYZ</name>
<organism evidence="2">
    <name type="scientific">Oryza meridionalis</name>
    <dbReference type="NCBI Taxonomy" id="40149"/>
    <lineage>
        <taxon>Eukaryota</taxon>
        <taxon>Viridiplantae</taxon>
        <taxon>Streptophyta</taxon>
        <taxon>Embryophyta</taxon>
        <taxon>Tracheophyta</taxon>
        <taxon>Spermatophyta</taxon>
        <taxon>Magnoliopsida</taxon>
        <taxon>Liliopsida</taxon>
        <taxon>Poales</taxon>
        <taxon>Poaceae</taxon>
        <taxon>BOP clade</taxon>
        <taxon>Oryzoideae</taxon>
        <taxon>Oryzeae</taxon>
        <taxon>Oryzinae</taxon>
        <taxon>Oryza</taxon>
    </lineage>
</organism>
<reference evidence="2" key="2">
    <citation type="submission" date="2018-05" db="EMBL/GenBank/DDBJ databases">
        <title>OmerRS3 (Oryza meridionalis Reference Sequence Version 3).</title>
        <authorList>
            <person name="Zhang J."/>
            <person name="Kudrna D."/>
            <person name="Lee S."/>
            <person name="Talag J."/>
            <person name="Welchert J."/>
            <person name="Wing R.A."/>
        </authorList>
    </citation>
    <scope>NUCLEOTIDE SEQUENCE [LARGE SCALE GENOMIC DNA]</scope>
    <source>
        <strain evidence="2">cv. OR44</strain>
    </source>
</reference>
<dbReference type="AlphaFoldDB" id="A0A0E0F5J8"/>
<dbReference type="HOGENOM" id="CLU_053224_1_0_1"/>
<keyword evidence="3" id="KW-1185">Reference proteome</keyword>
<evidence type="ECO:0000313" key="2">
    <source>
        <dbReference type="EnsemblPlants" id="OMERI11G10750.1"/>
    </source>
</evidence>
<feature type="compositionally biased region" description="Basic residues" evidence="1">
    <location>
        <begin position="33"/>
        <end position="43"/>
    </location>
</feature>
<feature type="region of interest" description="Disordered" evidence="1">
    <location>
        <begin position="1"/>
        <end position="48"/>
    </location>
</feature>
<reference evidence="2" key="1">
    <citation type="submission" date="2015-04" db="UniProtKB">
        <authorList>
            <consortium name="EnsemblPlants"/>
        </authorList>
    </citation>
    <scope>IDENTIFICATION</scope>
</reference>
<dbReference type="EnsemblPlants" id="OMERI11G10750.1">
    <property type="protein sequence ID" value="OMERI11G10750.1"/>
    <property type="gene ID" value="OMERI11G10750"/>
</dbReference>
<evidence type="ECO:0000313" key="3">
    <source>
        <dbReference type="Proteomes" id="UP000008021"/>
    </source>
</evidence>
<sequence length="183" mass="20317">MPKLNHHASATSSSAASGDPMDSTASYQGGLGHRSKTKIKKGKEKGSSTVPAVYDVNANIEEEYRLFLENVHVHENDDFVLEYDGKVIRYGGEEMDDDDSCIEVPMKEREEVLKALVISSDDESPMSLRRVYDCDSSRQKVETVVDDQEKMNEKNEVALRLKWKGGLIEVVEKVSSHGPVIGA</sequence>
<feature type="compositionally biased region" description="Low complexity" evidence="1">
    <location>
        <begin position="8"/>
        <end position="17"/>
    </location>
</feature>